<dbReference type="GO" id="GO:0005634">
    <property type="term" value="C:nucleus"/>
    <property type="evidence" value="ECO:0007669"/>
    <property type="project" value="UniProtKB-ARBA"/>
</dbReference>
<dbReference type="InterPro" id="IPR036167">
    <property type="entry name" value="tRNA_intron_Endo_cat-like_sf"/>
</dbReference>
<dbReference type="Proteomes" id="UP000054524">
    <property type="component" value="Unassembled WGS sequence"/>
</dbReference>
<dbReference type="GO" id="GO:0003676">
    <property type="term" value="F:nucleic acid binding"/>
    <property type="evidence" value="ECO:0007669"/>
    <property type="project" value="InterPro"/>
</dbReference>
<comment type="similarity">
    <text evidence="1">Belongs to the tRNA-intron endonuclease family.</text>
</comment>
<accession>A0A086J1P8</accession>
<dbReference type="GO" id="GO:0000213">
    <property type="term" value="F:tRNA-intron lyase activity"/>
    <property type="evidence" value="ECO:0007669"/>
    <property type="project" value="UniProtKB-EC"/>
</dbReference>
<gene>
    <name evidence="5" type="ORF">NESG_01179</name>
</gene>
<keyword evidence="6" id="KW-1185">Reference proteome</keyword>
<evidence type="ECO:0000313" key="5">
    <source>
        <dbReference type="EMBL" id="KFG26066.1"/>
    </source>
</evidence>
<comment type="caution">
    <text evidence="5">The sequence shown here is derived from an EMBL/GenBank/DDBJ whole genome shotgun (WGS) entry which is preliminary data.</text>
</comment>
<dbReference type="RefSeq" id="XP_052904621.1">
    <property type="nucleotide sequence ID" value="XM_053048816.1"/>
</dbReference>
<organism evidence="5 6">
    <name type="scientific">Nematocida ausubeli (strain ATCC PRA-371 / ERTm2)</name>
    <name type="common">Nematode killer fungus</name>
    <dbReference type="NCBI Taxonomy" id="1913371"/>
    <lineage>
        <taxon>Eukaryota</taxon>
        <taxon>Fungi</taxon>
        <taxon>Fungi incertae sedis</taxon>
        <taxon>Microsporidia</taxon>
        <taxon>Nematocida</taxon>
    </lineage>
</organism>
<sequence>MWEDAKERNSCKELLSSHSVNLTSGIKYGTDFLAYLGEPGCVHSSFTLNANARMNFQTLAALVRVSSSTKKDFVACTPGQNILFTRFTRFFL</sequence>
<feature type="domain" description="tRNA intron endonuclease catalytic" evidence="4">
    <location>
        <begin position="21"/>
        <end position="78"/>
    </location>
</feature>
<evidence type="ECO:0000256" key="1">
    <source>
        <dbReference type="ARBA" id="ARBA00008078"/>
    </source>
</evidence>
<dbReference type="SUPFAM" id="SSF53032">
    <property type="entry name" value="tRNA-intron endonuclease catalytic domain-like"/>
    <property type="match status" value="1"/>
</dbReference>
<dbReference type="InterPro" id="IPR011856">
    <property type="entry name" value="tRNA_endonuc-like_dom_sf"/>
</dbReference>
<dbReference type="GO" id="GO:0006388">
    <property type="term" value="P:tRNA splicing, via endonucleolytic cleavage and ligation"/>
    <property type="evidence" value="ECO:0007669"/>
    <property type="project" value="InterPro"/>
</dbReference>
<dbReference type="HOGENOM" id="CLU_2427556_0_0_1"/>
<reference evidence="5 6" key="1">
    <citation type="journal article" date="2014" name="Genome Announc.">
        <title>Genome Sequence of the Microsporidian Species Nematocida sp1 Strain ERTm6 (ATCC PRA-372).</title>
        <authorList>
            <person name="Bakowski M.A."/>
            <person name="Priest M."/>
            <person name="Young S."/>
            <person name="Cuomo C.A."/>
            <person name="Troemel E.R."/>
        </authorList>
    </citation>
    <scope>NUCLEOTIDE SEQUENCE [LARGE SCALE GENOMIC DNA]</scope>
    <source>
        <strain evidence="5 6">ERTm6</strain>
    </source>
</reference>
<dbReference type="EC" id="4.6.1.16" evidence="2"/>
<dbReference type="EMBL" id="AKIJ01000003">
    <property type="protein sequence ID" value="KFG26066.1"/>
    <property type="molecule type" value="Genomic_DNA"/>
</dbReference>
<proteinExistence type="inferred from homology"/>
<name>A0A086J1P8_NEMA1</name>
<dbReference type="InterPro" id="IPR006677">
    <property type="entry name" value="tRNA_intron_Endonuc_cat-like"/>
</dbReference>
<dbReference type="Gene3D" id="3.40.1350.10">
    <property type="match status" value="1"/>
</dbReference>
<comment type="catalytic activity">
    <reaction evidence="3">
        <text>pretRNA = a 3'-half-tRNA molecule with a 5'-OH end + a 5'-half-tRNA molecule with a 2',3'-cyclic phosphate end + an intron with a 2',3'-cyclic phosphate and a 5'-hydroxyl terminus.</text>
        <dbReference type="EC" id="4.6.1.16"/>
    </reaction>
</comment>
<dbReference type="AlphaFoldDB" id="A0A086J1P8"/>
<evidence type="ECO:0000256" key="3">
    <source>
        <dbReference type="ARBA" id="ARBA00034031"/>
    </source>
</evidence>
<evidence type="ECO:0000256" key="2">
    <source>
        <dbReference type="ARBA" id="ARBA00012573"/>
    </source>
</evidence>
<protein>
    <recommendedName>
        <fullName evidence="2">tRNA-intron lyase</fullName>
        <ecNumber evidence="2">4.6.1.16</ecNumber>
    </recommendedName>
</protein>
<evidence type="ECO:0000313" key="6">
    <source>
        <dbReference type="Proteomes" id="UP000054524"/>
    </source>
</evidence>
<dbReference type="CDD" id="cd22363">
    <property type="entry name" value="tRNA-intron_lyase_C"/>
    <property type="match status" value="1"/>
</dbReference>
<dbReference type="GeneID" id="77676152"/>
<evidence type="ECO:0000259" key="4">
    <source>
        <dbReference type="Pfam" id="PF01974"/>
    </source>
</evidence>
<dbReference type="Pfam" id="PF01974">
    <property type="entry name" value="tRNA_int_endo"/>
    <property type="match status" value="1"/>
</dbReference>